<protein>
    <submittedName>
        <fullName evidence="2">BnaA02g34660D protein</fullName>
    </submittedName>
</protein>
<reference evidence="2 3" key="1">
    <citation type="journal article" date="2014" name="Science">
        <title>Plant genetics. Early allopolyploid evolution in the post-Neolithic Brassica napus oilseed genome.</title>
        <authorList>
            <person name="Chalhoub B."/>
            <person name="Denoeud F."/>
            <person name="Liu S."/>
            <person name="Parkin I.A."/>
            <person name="Tang H."/>
            <person name="Wang X."/>
            <person name="Chiquet J."/>
            <person name="Belcram H."/>
            <person name="Tong C."/>
            <person name="Samans B."/>
            <person name="Correa M."/>
            <person name="Da Silva C."/>
            <person name="Just J."/>
            <person name="Falentin C."/>
            <person name="Koh C.S."/>
            <person name="Le Clainche I."/>
            <person name="Bernard M."/>
            <person name="Bento P."/>
            <person name="Noel B."/>
            <person name="Labadie K."/>
            <person name="Alberti A."/>
            <person name="Charles M."/>
            <person name="Arnaud D."/>
            <person name="Guo H."/>
            <person name="Daviaud C."/>
            <person name="Alamery S."/>
            <person name="Jabbari K."/>
            <person name="Zhao M."/>
            <person name="Edger P.P."/>
            <person name="Chelaifa H."/>
            <person name="Tack D."/>
            <person name="Lassalle G."/>
            <person name="Mestiri I."/>
            <person name="Schnel N."/>
            <person name="Le Paslier M.C."/>
            <person name="Fan G."/>
            <person name="Renault V."/>
            <person name="Bayer P.E."/>
            <person name="Golicz A.A."/>
            <person name="Manoli S."/>
            <person name="Lee T.H."/>
            <person name="Thi V.H."/>
            <person name="Chalabi S."/>
            <person name="Hu Q."/>
            <person name="Fan C."/>
            <person name="Tollenaere R."/>
            <person name="Lu Y."/>
            <person name="Battail C."/>
            <person name="Shen J."/>
            <person name="Sidebottom C.H."/>
            <person name="Wang X."/>
            <person name="Canaguier A."/>
            <person name="Chauveau A."/>
            <person name="Berard A."/>
            <person name="Deniot G."/>
            <person name="Guan M."/>
            <person name="Liu Z."/>
            <person name="Sun F."/>
            <person name="Lim Y.P."/>
            <person name="Lyons E."/>
            <person name="Town C.D."/>
            <person name="Bancroft I."/>
            <person name="Wang X."/>
            <person name="Meng J."/>
            <person name="Ma J."/>
            <person name="Pires J.C."/>
            <person name="King G.J."/>
            <person name="Brunel D."/>
            <person name="Delourme R."/>
            <person name="Renard M."/>
            <person name="Aury J.M."/>
            <person name="Adams K.L."/>
            <person name="Batley J."/>
            <person name="Snowdon R.J."/>
            <person name="Tost J."/>
            <person name="Edwards D."/>
            <person name="Zhou Y."/>
            <person name="Hua W."/>
            <person name="Sharpe A.G."/>
            <person name="Paterson A.H."/>
            <person name="Guan C."/>
            <person name="Wincker P."/>
        </authorList>
    </citation>
    <scope>NUCLEOTIDE SEQUENCE [LARGE SCALE GENOMIC DNA]</scope>
    <source>
        <strain evidence="3">cv. Darmor-bzh</strain>
    </source>
</reference>
<proteinExistence type="predicted"/>
<evidence type="ECO:0000256" key="1">
    <source>
        <dbReference type="SAM" id="MobiDB-lite"/>
    </source>
</evidence>
<dbReference type="Proteomes" id="UP000028999">
    <property type="component" value="Unassembled WGS sequence"/>
</dbReference>
<evidence type="ECO:0000313" key="2">
    <source>
        <dbReference type="EMBL" id="CDY52157.1"/>
    </source>
</evidence>
<name>A0A078IQG8_BRANA</name>
<dbReference type="PaxDb" id="3708-A0A078IQG8"/>
<sequence>MDSTQNRYKENRTEAVIQQLFG</sequence>
<dbReference type="Gramene" id="CDY52157">
    <property type="protein sequence ID" value="CDY52157"/>
    <property type="gene ID" value="GSBRNA2T00004987001"/>
</dbReference>
<organism evidence="2 3">
    <name type="scientific">Brassica napus</name>
    <name type="common">Rape</name>
    <dbReference type="NCBI Taxonomy" id="3708"/>
    <lineage>
        <taxon>Eukaryota</taxon>
        <taxon>Viridiplantae</taxon>
        <taxon>Streptophyta</taxon>
        <taxon>Embryophyta</taxon>
        <taxon>Tracheophyta</taxon>
        <taxon>Spermatophyta</taxon>
        <taxon>Magnoliopsida</taxon>
        <taxon>eudicotyledons</taxon>
        <taxon>Gunneridae</taxon>
        <taxon>Pentapetalae</taxon>
        <taxon>rosids</taxon>
        <taxon>malvids</taxon>
        <taxon>Brassicales</taxon>
        <taxon>Brassicaceae</taxon>
        <taxon>Brassiceae</taxon>
        <taxon>Brassica</taxon>
    </lineage>
</organism>
<accession>A0A078IQG8</accession>
<evidence type="ECO:0000313" key="3">
    <source>
        <dbReference type="Proteomes" id="UP000028999"/>
    </source>
</evidence>
<feature type="region of interest" description="Disordered" evidence="1">
    <location>
        <begin position="1"/>
        <end position="22"/>
    </location>
</feature>
<dbReference type="AlphaFoldDB" id="A0A078IQG8"/>
<dbReference type="EMBL" id="LK033060">
    <property type="protein sequence ID" value="CDY52157.1"/>
    <property type="molecule type" value="Genomic_DNA"/>
</dbReference>
<keyword evidence="3" id="KW-1185">Reference proteome</keyword>
<gene>
    <name evidence="2" type="primary">BnaA02g34660D</name>
    <name evidence="2" type="ORF">GSBRNA2T00004987001</name>
</gene>